<keyword evidence="2" id="KW-1185">Reference proteome</keyword>
<protein>
    <submittedName>
        <fullName evidence="1">Uncharacterized protein</fullName>
    </submittedName>
</protein>
<dbReference type="AlphaFoldDB" id="A0A9D4KI19"/>
<reference evidence="1" key="1">
    <citation type="journal article" date="2019" name="bioRxiv">
        <title>The Genome of the Zebra Mussel, Dreissena polymorpha: A Resource for Invasive Species Research.</title>
        <authorList>
            <person name="McCartney M.A."/>
            <person name="Auch B."/>
            <person name="Kono T."/>
            <person name="Mallez S."/>
            <person name="Zhang Y."/>
            <person name="Obille A."/>
            <person name="Becker A."/>
            <person name="Abrahante J.E."/>
            <person name="Garbe J."/>
            <person name="Badalamenti J.P."/>
            <person name="Herman A."/>
            <person name="Mangelson H."/>
            <person name="Liachko I."/>
            <person name="Sullivan S."/>
            <person name="Sone E.D."/>
            <person name="Koren S."/>
            <person name="Silverstein K.A.T."/>
            <person name="Beckman K.B."/>
            <person name="Gohl D.M."/>
        </authorList>
    </citation>
    <scope>NUCLEOTIDE SEQUENCE</scope>
    <source>
        <strain evidence="1">Duluth1</strain>
        <tissue evidence="1">Whole animal</tissue>
    </source>
</reference>
<organism evidence="1 2">
    <name type="scientific">Dreissena polymorpha</name>
    <name type="common">Zebra mussel</name>
    <name type="synonym">Mytilus polymorpha</name>
    <dbReference type="NCBI Taxonomy" id="45954"/>
    <lineage>
        <taxon>Eukaryota</taxon>
        <taxon>Metazoa</taxon>
        <taxon>Spiralia</taxon>
        <taxon>Lophotrochozoa</taxon>
        <taxon>Mollusca</taxon>
        <taxon>Bivalvia</taxon>
        <taxon>Autobranchia</taxon>
        <taxon>Heteroconchia</taxon>
        <taxon>Euheterodonta</taxon>
        <taxon>Imparidentia</taxon>
        <taxon>Neoheterodontei</taxon>
        <taxon>Myida</taxon>
        <taxon>Dreissenoidea</taxon>
        <taxon>Dreissenidae</taxon>
        <taxon>Dreissena</taxon>
    </lineage>
</organism>
<gene>
    <name evidence="1" type="ORF">DPMN_113493</name>
</gene>
<name>A0A9D4KI19_DREPO</name>
<evidence type="ECO:0000313" key="1">
    <source>
        <dbReference type="EMBL" id="KAH3840051.1"/>
    </source>
</evidence>
<reference evidence="1" key="2">
    <citation type="submission" date="2020-11" db="EMBL/GenBank/DDBJ databases">
        <authorList>
            <person name="McCartney M.A."/>
            <person name="Auch B."/>
            <person name="Kono T."/>
            <person name="Mallez S."/>
            <person name="Becker A."/>
            <person name="Gohl D.M."/>
            <person name="Silverstein K.A.T."/>
            <person name="Koren S."/>
            <person name="Bechman K.B."/>
            <person name="Herman A."/>
            <person name="Abrahante J.E."/>
            <person name="Garbe J."/>
        </authorList>
    </citation>
    <scope>NUCLEOTIDE SEQUENCE</scope>
    <source>
        <strain evidence="1">Duluth1</strain>
        <tissue evidence="1">Whole animal</tissue>
    </source>
</reference>
<dbReference type="EMBL" id="JAIWYP010000004">
    <property type="protein sequence ID" value="KAH3840051.1"/>
    <property type="molecule type" value="Genomic_DNA"/>
</dbReference>
<comment type="caution">
    <text evidence="1">The sequence shown here is derived from an EMBL/GenBank/DDBJ whole genome shotgun (WGS) entry which is preliminary data.</text>
</comment>
<dbReference type="SUPFAM" id="SSF63748">
    <property type="entry name" value="Tudor/PWWP/MBT"/>
    <property type="match status" value="1"/>
</dbReference>
<dbReference type="Proteomes" id="UP000828390">
    <property type="component" value="Unassembled WGS sequence"/>
</dbReference>
<proteinExistence type="predicted"/>
<evidence type="ECO:0000313" key="2">
    <source>
        <dbReference type="Proteomes" id="UP000828390"/>
    </source>
</evidence>
<accession>A0A9D4KI19</accession>
<sequence>MELHILSGERAWCNGETTKNGIEMADVFFIDYGNKALIPKCEVLCTQGFWTMPPMASPFKLSAPDLELPSMVNQVVTVQVVEPGIHQTNFVFRRKKLVIRLANAGWLAGWLAGWRAGGTSLIMKLHR</sequence>